<reference evidence="1 2" key="1">
    <citation type="submission" date="2018-05" db="EMBL/GenBank/DDBJ databases">
        <title>Zavarzinia sp. HR-AS.</title>
        <authorList>
            <person name="Lee Y."/>
            <person name="Jeon C.O."/>
        </authorList>
    </citation>
    <scope>NUCLEOTIDE SEQUENCE [LARGE SCALE GENOMIC DNA]</scope>
    <source>
        <strain evidence="1 2">HR-AS</strain>
    </source>
</reference>
<accession>A0A317E299</accession>
<evidence type="ECO:0000313" key="1">
    <source>
        <dbReference type="EMBL" id="PWR21208.1"/>
    </source>
</evidence>
<proteinExistence type="predicted"/>
<sequence>MDAIKGYLSPVEVVSRSCSDAQFYSRNDLIMNARLAKKMSEEQLGDAGGVEEYVILGLEWSPDYIESMVIMDIVDIAAALELDVGLLICDR</sequence>
<organism evidence="1 2">
    <name type="scientific">Zavarzinia aquatilis</name>
    <dbReference type="NCBI Taxonomy" id="2211142"/>
    <lineage>
        <taxon>Bacteria</taxon>
        <taxon>Pseudomonadati</taxon>
        <taxon>Pseudomonadota</taxon>
        <taxon>Alphaproteobacteria</taxon>
        <taxon>Rhodospirillales</taxon>
        <taxon>Zavarziniaceae</taxon>
        <taxon>Zavarzinia</taxon>
    </lineage>
</organism>
<keyword evidence="2" id="KW-1185">Reference proteome</keyword>
<protein>
    <submittedName>
        <fullName evidence="1">Uncharacterized protein</fullName>
    </submittedName>
</protein>
<dbReference type="Proteomes" id="UP000245461">
    <property type="component" value="Unassembled WGS sequence"/>
</dbReference>
<dbReference type="AlphaFoldDB" id="A0A317E299"/>
<evidence type="ECO:0000313" key="2">
    <source>
        <dbReference type="Proteomes" id="UP000245461"/>
    </source>
</evidence>
<gene>
    <name evidence="1" type="ORF">DKG74_14475</name>
</gene>
<comment type="caution">
    <text evidence="1">The sequence shown here is derived from an EMBL/GenBank/DDBJ whole genome shotgun (WGS) entry which is preliminary data.</text>
</comment>
<name>A0A317E299_9PROT</name>
<dbReference type="EMBL" id="QGLE01000008">
    <property type="protein sequence ID" value="PWR21208.1"/>
    <property type="molecule type" value="Genomic_DNA"/>
</dbReference>